<feature type="signal peptide" evidence="5">
    <location>
        <begin position="1"/>
        <end position="23"/>
    </location>
</feature>
<reference evidence="7 8" key="1">
    <citation type="submission" date="2017-02" db="EMBL/GenBank/DDBJ databases">
        <title>Ketogulonicigenium robustum SPU B003 Genome sequencing and assembly.</title>
        <authorList>
            <person name="Li Y."/>
            <person name="Liu L."/>
            <person name="Wang C."/>
            <person name="Zhang M."/>
            <person name="Zhang T."/>
            <person name="Zhang Y."/>
        </authorList>
    </citation>
    <scope>NUCLEOTIDE SEQUENCE [LARGE SCALE GENOMIC DNA]</scope>
    <source>
        <strain evidence="7 8">SPU_B003</strain>
        <plasmid evidence="7 8">unnamed1</plasmid>
    </source>
</reference>
<proteinExistence type="inferred from homology"/>
<dbReference type="CDD" id="cd00995">
    <property type="entry name" value="PBP2_NikA_DppA_OppA_like"/>
    <property type="match status" value="1"/>
</dbReference>
<evidence type="ECO:0000313" key="8">
    <source>
        <dbReference type="Proteomes" id="UP000242447"/>
    </source>
</evidence>
<dbReference type="InterPro" id="IPR039424">
    <property type="entry name" value="SBP_5"/>
</dbReference>
<keyword evidence="7" id="KW-0614">Plasmid</keyword>
<dbReference type="InterPro" id="IPR000914">
    <property type="entry name" value="SBP_5_dom"/>
</dbReference>
<dbReference type="SUPFAM" id="SSF53850">
    <property type="entry name" value="Periplasmic binding protein-like II"/>
    <property type="match status" value="1"/>
</dbReference>
<evidence type="ECO:0000259" key="6">
    <source>
        <dbReference type="Pfam" id="PF00496"/>
    </source>
</evidence>
<dbReference type="Pfam" id="PF00496">
    <property type="entry name" value="SBP_bac_5"/>
    <property type="match status" value="1"/>
</dbReference>
<comment type="subcellular location">
    <subcellularLocation>
        <location evidence="1">Periplasm</location>
    </subcellularLocation>
</comment>
<dbReference type="AlphaFoldDB" id="A0A1W6P3I7"/>
<dbReference type="PANTHER" id="PTHR30290:SF9">
    <property type="entry name" value="OLIGOPEPTIDE-BINDING PROTEIN APPA"/>
    <property type="match status" value="1"/>
</dbReference>
<dbReference type="GO" id="GO:0015833">
    <property type="term" value="P:peptide transport"/>
    <property type="evidence" value="ECO:0007669"/>
    <property type="project" value="TreeGrafter"/>
</dbReference>
<geneLocation type="plasmid" evidence="7">
    <name>unnamed1</name>
</geneLocation>
<keyword evidence="4 5" id="KW-0732">Signal</keyword>
<dbReference type="OrthoDB" id="9803988at2"/>
<feature type="domain" description="Solute-binding protein family 5" evidence="6">
    <location>
        <begin position="68"/>
        <end position="427"/>
    </location>
</feature>
<dbReference type="Proteomes" id="UP000242447">
    <property type="component" value="Plasmid unnamed1"/>
</dbReference>
<dbReference type="GO" id="GO:0043190">
    <property type="term" value="C:ATP-binding cassette (ABC) transporter complex"/>
    <property type="evidence" value="ECO:0007669"/>
    <property type="project" value="InterPro"/>
</dbReference>
<gene>
    <name evidence="7" type="primary">ddpA</name>
    <name evidence="7" type="ORF">BVG79_p1000187</name>
</gene>
<dbReference type="EMBL" id="CP019938">
    <property type="protein sequence ID" value="ARO15989.1"/>
    <property type="molecule type" value="Genomic_DNA"/>
</dbReference>
<dbReference type="Gene3D" id="3.10.105.10">
    <property type="entry name" value="Dipeptide-binding Protein, Domain 3"/>
    <property type="match status" value="1"/>
</dbReference>
<dbReference type="KEGG" id="kro:BVG79_p1000187"/>
<dbReference type="RefSeq" id="WP_085787592.1">
    <property type="nucleotide sequence ID" value="NZ_CP019938.1"/>
</dbReference>
<dbReference type="PROSITE" id="PS01040">
    <property type="entry name" value="SBP_BACTERIAL_5"/>
    <property type="match status" value="1"/>
</dbReference>
<evidence type="ECO:0000256" key="2">
    <source>
        <dbReference type="ARBA" id="ARBA00005695"/>
    </source>
</evidence>
<accession>A0A1W6P3I7</accession>
<keyword evidence="3" id="KW-0813">Transport</keyword>
<feature type="chain" id="PRO_5012439036" evidence="5">
    <location>
        <begin position="24"/>
        <end position="505"/>
    </location>
</feature>
<organism evidence="7 8">
    <name type="scientific">Ketogulonicigenium robustum</name>
    <dbReference type="NCBI Taxonomy" id="92947"/>
    <lineage>
        <taxon>Bacteria</taxon>
        <taxon>Pseudomonadati</taxon>
        <taxon>Pseudomonadota</taxon>
        <taxon>Alphaproteobacteria</taxon>
        <taxon>Rhodobacterales</taxon>
        <taxon>Roseobacteraceae</taxon>
        <taxon>Ketogulonicigenium</taxon>
    </lineage>
</organism>
<evidence type="ECO:0000256" key="4">
    <source>
        <dbReference type="ARBA" id="ARBA00022729"/>
    </source>
</evidence>
<protein>
    <submittedName>
        <fullName evidence="7">Extracellular solute-binding protein</fullName>
    </submittedName>
</protein>
<dbReference type="PANTHER" id="PTHR30290">
    <property type="entry name" value="PERIPLASMIC BINDING COMPONENT OF ABC TRANSPORTER"/>
    <property type="match status" value="1"/>
</dbReference>
<dbReference type="InterPro" id="IPR023765">
    <property type="entry name" value="SBP_5_CS"/>
</dbReference>
<dbReference type="GO" id="GO:0030288">
    <property type="term" value="C:outer membrane-bounded periplasmic space"/>
    <property type="evidence" value="ECO:0007669"/>
    <property type="project" value="UniProtKB-ARBA"/>
</dbReference>
<name>A0A1W6P3I7_9RHOB</name>
<dbReference type="InterPro" id="IPR030678">
    <property type="entry name" value="Peptide/Ni-bd"/>
</dbReference>
<keyword evidence="8" id="KW-1185">Reference proteome</keyword>
<comment type="similarity">
    <text evidence="2">Belongs to the bacterial solute-binding protein 5 family.</text>
</comment>
<evidence type="ECO:0000313" key="7">
    <source>
        <dbReference type="EMBL" id="ARO15989.1"/>
    </source>
</evidence>
<evidence type="ECO:0000256" key="5">
    <source>
        <dbReference type="SAM" id="SignalP"/>
    </source>
</evidence>
<dbReference type="GO" id="GO:1904680">
    <property type="term" value="F:peptide transmembrane transporter activity"/>
    <property type="evidence" value="ECO:0007669"/>
    <property type="project" value="TreeGrafter"/>
</dbReference>
<sequence>MRKTLTALALALTAMGFAAPAMAEGKLTISSPQDPGNWDPIDTFLVNWSSVATNLFEGLTYRGPDMVLVPGLATAWDVAEDGKTIRFTLREGVKFHNGEPFNAAAVKFTFDRLLGEVGAAGPQRSNYMVIDSVEVIDDYTVDFHLNAADPVLLTKLAGYGAMIIPPQYYAEVGDEAFNNAPVGTGPFKMTSYEPRIGVKLEANPDYWGGAPRLSEIDYRFITEPATAVAELQAGNVDLVIPPTIPIGMIPTIEANNNLSIVSTPGPTVYALRFNTRDGITADERVRRALIMAVDRQTIVDAILGGQATTIASFQGPASFGFDGDLAEIPFDPAGAQALLAEAGVQPGASVQIDVRGNDATFNEVAQAVSAYLAGVGINATIQPYETNVLLNDIIPQGKTGAMFQQSWGGWTFDYDNTAYSMYHSGEKWNPYDVDPELDAMLEEQRPLTDTLRREELLQSIARYAADRALEMPLYNLNAIYAINNRVKGFVPAPDSRLKLNEVWVE</sequence>
<dbReference type="Gene3D" id="3.90.76.10">
    <property type="entry name" value="Dipeptide-binding Protein, Domain 1"/>
    <property type="match status" value="1"/>
</dbReference>
<evidence type="ECO:0000256" key="3">
    <source>
        <dbReference type="ARBA" id="ARBA00022448"/>
    </source>
</evidence>
<dbReference type="Gene3D" id="3.40.190.10">
    <property type="entry name" value="Periplasmic binding protein-like II"/>
    <property type="match status" value="1"/>
</dbReference>
<dbReference type="PIRSF" id="PIRSF002741">
    <property type="entry name" value="MppA"/>
    <property type="match status" value="1"/>
</dbReference>
<evidence type="ECO:0000256" key="1">
    <source>
        <dbReference type="ARBA" id="ARBA00004418"/>
    </source>
</evidence>